<dbReference type="Pfam" id="PF00753">
    <property type="entry name" value="Lactamase_B"/>
    <property type="match status" value="1"/>
</dbReference>
<proteinExistence type="predicted"/>
<dbReference type="KEGG" id="caqa:MICH65_0438"/>
<evidence type="ECO:0000256" key="3">
    <source>
        <dbReference type="ARBA" id="ARBA00022801"/>
    </source>
</evidence>
<name>A0A857N7S2_9BACT</name>
<keyword evidence="2" id="KW-0479">Metal-binding</keyword>
<dbReference type="PANTHER" id="PTHR46233:SF3">
    <property type="entry name" value="HYDROXYACYLGLUTATHIONE HYDROLASE GLOC"/>
    <property type="match status" value="1"/>
</dbReference>
<dbReference type="Proteomes" id="UP000463983">
    <property type="component" value="Chromosome"/>
</dbReference>
<dbReference type="Gene3D" id="3.60.15.10">
    <property type="entry name" value="Ribonuclease Z/Hydroxyacylglutathione hydrolase-like"/>
    <property type="match status" value="1"/>
</dbReference>
<dbReference type="GO" id="GO:0046872">
    <property type="term" value="F:metal ion binding"/>
    <property type="evidence" value="ECO:0007669"/>
    <property type="project" value="UniProtKB-KW"/>
</dbReference>
<dbReference type="AlphaFoldDB" id="A0A857N7S2"/>
<sequence>MGVMKIKKLPVGELKANCYLVWDEGSREGIVIDPGDEGEFISEEIMREQIKIKAIFLTHGHFDHVQAVLEVKLNYQALILMNKNDERIYVESGRSREYWTGQRGLPMPKVDQWVKNGDLIKFGEEVFKVIEVPGHTPGSVCLYSEKRGVLFSGDVLFKNGIGRVDFSYSDPEAMRTSLIGLSKLPKETRVMPGHGEETSIGDEISNGVSVFREKESR</sequence>
<evidence type="ECO:0000259" key="5">
    <source>
        <dbReference type="SMART" id="SM00849"/>
    </source>
</evidence>
<dbReference type="EMBL" id="CP047901">
    <property type="protein sequence ID" value="QHO63419.1"/>
    <property type="molecule type" value="Genomic_DNA"/>
</dbReference>
<evidence type="ECO:0000256" key="2">
    <source>
        <dbReference type="ARBA" id="ARBA00022723"/>
    </source>
</evidence>
<keyword evidence="3" id="KW-0378">Hydrolase</keyword>
<comment type="cofactor">
    <cofactor evidence="1">
        <name>Zn(2+)</name>
        <dbReference type="ChEBI" id="CHEBI:29105"/>
    </cofactor>
</comment>
<dbReference type="InterPro" id="IPR051453">
    <property type="entry name" value="MBL_Glyoxalase_II"/>
</dbReference>
<dbReference type="SUPFAM" id="SSF56281">
    <property type="entry name" value="Metallo-hydrolase/oxidoreductase"/>
    <property type="match status" value="1"/>
</dbReference>
<dbReference type="InterPro" id="IPR001279">
    <property type="entry name" value="Metallo-B-lactamas"/>
</dbReference>
<evidence type="ECO:0000256" key="4">
    <source>
        <dbReference type="ARBA" id="ARBA00022833"/>
    </source>
</evidence>
<dbReference type="SMART" id="SM00849">
    <property type="entry name" value="Lactamase_B"/>
    <property type="match status" value="1"/>
</dbReference>
<reference evidence="7" key="1">
    <citation type="journal article" date="2020" name="Microorganisms">
        <title>Complete Genome of a Member of a New Bacterial Lineage in the Microgenomates Group Reveals an Unusual Nucleotide Composition Disparity Between Two Strands of DNA and Limited Metabolic Potential.</title>
        <authorList>
            <person name="Kadnikov V.V."/>
            <person name="Mardanov A.V."/>
            <person name="Beletsky A.V."/>
            <person name="Karnachuk O.V."/>
            <person name="Ravin N.V."/>
        </authorList>
    </citation>
    <scope>NUCLEOTIDE SEQUENCE [LARGE SCALE GENOMIC DNA]</scope>
</reference>
<evidence type="ECO:0000256" key="1">
    <source>
        <dbReference type="ARBA" id="ARBA00001947"/>
    </source>
</evidence>
<gene>
    <name evidence="6" type="ORF">MICH65_0438</name>
</gene>
<dbReference type="InterPro" id="IPR036866">
    <property type="entry name" value="RibonucZ/Hydroxyglut_hydro"/>
</dbReference>
<protein>
    <submittedName>
        <fullName evidence="6">Metallo-beta-lactamase superfamily protein</fullName>
    </submittedName>
</protein>
<evidence type="ECO:0000313" key="6">
    <source>
        <dbReference type="EMBL" id="QHO63419.1"/>
    </source>
</evidence>
<organism evidence="6 7">
    <name type="scientific">Candidatus Chazhemtobacterium aquaticus</name>
    <dbReference type="NCBI Taxonomy" id="2715735"/>
    <lineage>
        <taxon>Bacteria</taxon>
        <taxon>Candidatus Chazhemtobacteraceae</taxon>
        <taxon>Candidatus Chazhemtobacterium</taxon>
    </lineage>
</organism>
<dbReference type="PANTHER" id="PTHR46233">
    <property type="entry name" value="HYDROXYACYLGLUTATHIONE HYDROLASE GLOC"/>
    <property type="match status" value="1"/>
</dbReference>
<evidence type="ECO:0000313" key="7">
    <source>
        <dbReference type="Proteomes" id="UP000463983"/>
    </source>
</evidence>
<accession>A0A857N7S2</accession>
<feature type="domain" description="Metallo-beta-lactamase" evidence="5">
    <location>
        <begin position="15"/>
        <end position="194"/>
    </location>
</feature>
<keyword evidence="7" id="KW-1185">Reference proteome</keyword>
<keyword evidence="4" id="KW-0862">Zinc</keyword>
<dbReference type="GO" id="GO:0016787">
    <property type="term" value="F:hydrolase activity"/>
    <property type="evidence" value="ECO:0007669"/>
    <property type="project" value="UniProtKB-KW"/>
</dbReference>
<dbReference type="CDD" id="cd06262">
    <property type="entry name" value="metallo-hydrolase-like_MBL-fold"/>
    <property type="match status" value="1"/>
</dbReference>